<dbReference type="Proteomes" id="UP000427820">
    <property type="component" value="Chromosome"/>
</dbReference>
<sequence length="157" mass="17255">MKTKLNLLLLLVIMGVSGSALAHRFSTSFLTMSSATEGTQSWTWRIVEHDLDTLVNSHHLTKSESDDKWLDAIVKRLISVNEGCEVQVEQSGNMLETVYAGQTYVDLNGQIICVGGSLSELSVETVFSSISDHKVVLAIPSNSTKQVLSLSQTNWKK</sequence>
<name>A0AA92ETJ6_9GAMM</name>
<protein>
    <submittedName>
        <fullName evidence="2">Uncharacterized protein</fullName>
    </submittedName>
</protein>
<gene>
    <name evidence="2" type="ORF">D3795_09050</name>
</gene>
<feature type="signal peptide" evidence="1">
    <location>
        <begin position="1"/>
        <end position="22"/>
    </location>
</feature>
<dbReference type="KEGG" id="panm:D3795_09050"/>
<keyword evidence="1" id="KW-0732">Signal</keyword>
<reference evidence="2 3" key="1">
    <citation type="submission" date="2018-09" db="EMBL/GenBank/DDBJ databases">
        <title>Whole genome sequencing of Idiomarina andamanensis W-5T (LMG 29773T= JCM 31645T).</title>
        <authorList>
            <person name="Das S.K."/>
        </authorList>
    </citation>
    <scope>NUCLEOTIDE SEQUENCE [LARGE SCALE GENOMIC DNA]</scope>
    <source>
        <strain evidence="2 3">W-5T</strain>
    </source>
</reference>
<proteinExistence type="predicted"/>
<evidence type="ECO:0000313" key="2">
    <source>
        <dbReference type="EMBL" id="QGT96292.1"/>
    </source>
</evidence>
<evidence type="ECO:0000313" key="3">
    <source>
        <dbReference type="Proteomes" id="UP000427820"/>
    </source>
</evidence>
<organism evidence="2 3">
    <name type="scientific">Pseudidiomarina andamanensis</name>
    <dbReference type="NCBI Taxonomy" id="1940690"/>
    <lineage>
        <taxon>Bacteria</taxon>
        <taxon>Pseudomonadati</taxon>
        <taxon>Pseudomonadota</taxon>
        <taxon>Gammaproteobacteria</taxon>
        <taxon>Alteromonadales</taxon>
        <taxon>Idiomarinaceae</taxon>
        <taxon>Pseudidiomarina</taxon>
    </lineage>
</organism>
<accession>A0AA92ETJ6</accession>
<feature type="chain" id="PRO_5041743653" evidence="1">
    <location>
        <begin position="23"/>
        <end position="157"/>
    </location>
</feature>
<dbReference type="RefSeq" id="WP_156268074.1">
    <property type="nucleotide sequence ID" value="NZ_CP032551.1"/>
</dbReference>
<evidence type="ECO:0000256" key="1">
    <source>
        <dbReference type="SAM" id="SignalP"/>
    </source>
</evidence>
<keyword evidence="3" id="KW-1185">Reference proteome</keyword>
<dbReference type="EMBL" id="CP032551">
    <property type="protein sequence ID" value="QGT96292.1"/>
    <property type="molecule type" value="Genomic_DNA"/>
</dbReference>
<dbReference type="AlphaFoldDB" id="A0AA92ETJ6"/>